<feature type="chain" id="PRO_5001625850" description="TraG N-terminal Proteobacteria domain-containing protein" evidence="3">
    <location>
        <begin position="24"/>
        <end position="1211"/>
    </location>
</feature>
<protein>
    <recommendedName>
        <fullName evidence="6">TraG N-terminal Proteobacteria domain-containing protein</fullName>
    </recommendedName>
</protein>
<feature type="compositionally biased region" description="Polar residues" evidence="1">
    <location>
        <begin position="1180"/>
        <end position="1193"/>
    </location>
</feature>
<evidence type="ECO:0000256" key="3">
    <source>
        <dbReference type="SAM" id="SignalP"/>
    </source>
</evidence>
<comment type="caution">
    <text evidence="4">The sequence shown here is derived from an EMBL/GenBank/DDBJ whole genome shotgun (WGS) entry which is preliminary data.</text>
</comment>
<feature type="region of interest" description="Disordered" evidence="1">
    <location>
        <begin position="1149"/>
        <end position="1211"/>
    </location>
</feature>
<feature type="transmembrane region" description="Helical" evidence="2">
    <location>
        <begin position="194"/>
        <end position="223"/>
    </location>
</feature>
<feature type="transmembrane region" description="Helical" evidence="2">
    <location>
        <begin position="130"/>
        <end position="151"/>
    </location>
</feature>
<dbReference type="AlphaFoldDB" id="A0A066RPB3"/>
<feature type="compositionally biased region" description="Basic and acidic residues" evidence="1">
    <location>
        <begin position="1169"/>
        <end position="1179"/>
    </location>
</feature>
<organism evidence="4 5">
    <name type="scientific">Photobacterium galatheae</name>
    <dbReference type="NCBI Taxonomy" id="1654360"/>
    <lineage>
        <taxon>Bacteria</taxon>
        <taxon>Pseudomonadati</taxon>
        <taxon>Pseudomonadota</taxon>
        <taxon>Gammaproteobacteria</taxon>
        <taxon>Vibrionales</taxon>
        <taxon>Vibrionaceae</taxon>
        <taxon>Photobacterium</taxon>
    </lineage>
</organism>
<feature type="transmembrane region" description="Helical" evidence="2">
    <location>
        <begin position="937"/>
        <end position="962"/>
    </location>
</feature>
<keyword evidence="2" id="KW-1133">Transmembrane helix</keyword>
<proteinExistence type="predicted"/>
<accession>A0A066RPB3</accession>
<feature type="region of interest" description="Disordered" evidence="1">
    <location>
        <begin position="849"/>
        <end position="881"/>
    </location>
</feature>
<dbReference type="RefSeq" id="WP_036753946.1">
    <property type="nucleotide sequence ID" value="NZ_JAGSGC010000004.1"/>
</dbReference>
<evidence type="ECO:0008006" key="6">
    <source>
        <dbReference type="Google" id="ProtNLM"/>
    </source>
</evidence>
<keyword evidence="2" id="KW-0812">Transmembrane</keyword>
<reference evidence="4 5" key="1">
    <citation type="submission" date="2014-04" db="EMBL/GenBank/DDBJ databases">
        <title>Draft genome sequence of Photobacterium halotolerans S2753: a solonamide, ngercheumicin and holomycin producer.</title>
        <authorList>
            <person name="Machado H.R."/>
            <person name="Gram L."/>
        </authorList>
    </citation>
    <scope>NUCLEOTIDE SEQUENCE [LARGE SCALE GENOMIC DNA]</scope>
    <source>
        <strain evidence="4 5">S2753</strain>
    </source>
</reference>
<evidence type="ECO:0000313" key="4">
    <source>
        <dbReference type="EMBL" id="KDM90971.1"/>
    </source>
</evidence>
<keyword evidence="5" id="KW-1185">Reference proteome</keyword>
<keyword evidence="2" id="KW-0472">Membrane</keyword>
<evidence type="ECO:0000256" key="2">
    <source>
        <dbReference type="SAM" id="Phobius"/>
    </source>
</evidence>
<dbReference type="STRING" id="1654360.EA58_14545"/>
<feature type="compositionally biased region" description="Basic and acidic residues" evidence="1">
    <location>
        <begin position="1194"/>
        <end position="1211"/>
    </location>
</feature>
<keyword evidence="3" id="KW-0732">Signal</keyword>
<dbReference type="Proteomes" id="UP000027192">
    <property type="component" value="Unassembled WGS sequence"/>
</dbReference>
<evidence type="ECO:0000313" key="5">
    <source>
        <dbReference type="Proteomes" id="UP000027192"/>
    </source>
</evidence>
<gene>
    <name evidence="4" type="ORF">EA58_14545</name>
</gene>
<feature type="transmembrane region" description="Helical" evidence="2">
    <location>
        <begin position="982"/>
        <end position="1004"/>
    </location>
</feature>
<evidence type="ECO:0000256" key="1">
    <source>
        <dbReference type="SAM" id="MobiDB-lite"/>
    </source>
</evidence>
<sequence>MLRIFQKLIVLLALSVTPVLSHATEPDASQKSSCDVYSNEHGYPLPKPFSSTICPRDKSILSVLYHFPATMETAIKLTDLDYKDEILSLIDIRGGEDHEDGADRSLASTSDEYRNDIVNLEVSVISIQSLAMWLVKILIGVQLTVISFTALRSGEIGGGKYGLFKTCSRIGVGVLLITPLPVESDILGYQTDVLVIQVIMGVAVLGAIGAANIAVSTVGYMMLSDLPDEREKTFLDTQGAPSMASIPVTKSRVLIEDALCAAQVSLLSVYEGAKDRAAGATATLSQGGSGYQYSTLGDGFPSLIEVEGDETGFSTKVGFHLEDNSGQAIPYICSEKRVNKPAFVSDVSIPDFEAYSKMEEEIVEMIDTAVQSITFEKMSDKDKLVSLWAEVKVGIDDKIKVLRLDSQKEKFLISSANYFFDQIAYLAEGGRLVEQDSETYEILNARAALAAKFARQVVSDRCYTDREAYIRTQATVKALNGGNVGVSDFSLQCAVVNGNKLEIPFEADTSSLQSFLSGSLEAAALGKTQLQDDYIGIYDSFEQYNANVEAARVAVVKGIVQALLYSQEMEGAKKNLNEITLLTREEGFAAFSHNFLALMRELTNLARNVIDTKINMEFQTMESGTTFYSSGSNFLPPSNPELSRYLSEYKVKAPEFLYVTPDTGGGILDDQLKIAAAADAQLFTEQGGSHRSGDGARSETDLDYTGGAVESKLKMTQTETLEQKAKVSVSDAIEATFRTIARAGGDRGSEIAKIQLSAQDYHKIISLCGSIKAVEIVEEKYGTAGKAVLEASCPIYIGHQQFYSQEKGQTILSYGLIVLAAYMTVKTIGSLKQAADNILQTDISNAVTEPAGNNSSNTGNGGNRGKNAAAEQSSRANQKSNNSNKLLKKLDMVGAGKVVASAANIVMGWAAAVMIILGLIMAIITPMIPVASHLLSYIGWLMLVAQLMVISSLIAMTFFMFLDQNDPNTAPEKSLYGTFVNITIRPFAMIVGFLVAFVLTYVAFIMMDMTSINMVLGMGSGSDFFFNPFKVIMNLIMVIIIWVSYIYIIKMIFEVSLKAPNNIIKKIGAESLDAREQKVGALLFAAAAASQETVRERVFEEDRAVKKAAKEVIRQNNAIYLHQQAQYVRTAFREVSDLTSSAKEKAAELLGTPNEKHGMAQSGQSQSERAPEVRSRTQVETEQNQEEIGQTTDPDAHEDTQSKDDDLNREP</sequence>
<dbReference type="EMBL" id="JMIB01000027">
    <property type="protein sequence ID" value="KDM90971.1"/>
    <property type="molecule type" value="Genomic_DNA"/>
</dbReference>
<feature type="signal peptide" evidence="3">
    <location>
        <begin position="1"/>
        <end position="23"/>
    </location>
</feature>
<feature type="transmembrane region" description="Helical" evidence="2">
    <location>
        <begin position="1024"/>
        <end position="1048"/>
    </location>
</feature>
<feature type="transmembrane region" description="Helical" evidence="2">
    <location>
        <begin position="898"/>
        <end position="925"/>
    </location>
</feature>
<name>A0A066RPB3_9GAMM</name>